<sequence length="250" mass="29012">MRTKLILLTVSVLFTSLCYPGNIPDRQKKERGSPKQKIQVEEFHDRNTGCKIRYEYYKGADGRKIKHGKFTRKWSMEKTDRSIWSGSENITATFVNDKINGTVVINCEKFKWKRKSEFIKGKGRKITWTPVEAYVARNLRLEVKNDTLAGSFNFALGNYKYEAMGSVNEMGEMKGKYTLYQLKESDDLLRDLKKGEQDWTILEQFLCDPDYTYQDATPTVTEVQLGYPGTSRGEHLHIKIPRLRLSMNPL</sequence>
<evidence type="ECO:0000313" key="1">
    <source>
        <dbReference type="EMBL" id="SCD19797.1"/>
    </source>
</evidence>
<dbReference type="RefSeq" id="WP_019537784.1">
    <property type="nucleotide sequence ID" value="NZ_LT605205.1"/>
</dbReference>
<name>A0A1R3T5D5_9BACT</name>
<dbReference type="EMBL" id="LT605205">
    <property type="protein sequence ID" value="SCD19797.1"/>
    <property type="molecule type" value="Genomic_DNA"/>
</dbReference>
<dbReference type="KEGG" id="psac:PSM36_0971"/>
<dbReference type="STRING" id="1642647.PSM36_0971"/>
<gene>
    <name evidence="1" type="ORF">PSM36_0971</name>
</gene>
<reference evidence="1 2" key="1">
    <citation type="submission" date="2016-08" db="EMBL/GenBank/DDBJ databases">
        <authorList>
            <person name="Seilhamer J.J."/>
        </authorList>
    </citation>
    <scope>NUCLEOTIDE SEQUENCE [LARGE SCALE GENOMIC DNA]</scope>
    <source>
        <strain evidence="1">M3/6</strain>
    </source>
</reference>
<proteinExistence type="predicted"/>
<keyword evidence="2" id="KW-1185">Reference proteome</keyword>
<dbReference type="Proteomes" id="UP000187464">
    <property type="component" value="Chromosome I"/>
</dbReference>
<evidence type="ECO:0000313" key="2">
    <source>
        <dbReference type="Proteomes" id="UP000187464"/>
    </source>
</evidence>
<protein>
    <submittedName>
        <fullName evidence="1">Uncharacterized protein</fullName>
    </submittedName>
</protein>
<dbReference type="AlphaFoldDB" id="A0A1R3T5D5"/>
<organism evidence="1 2">
    <name type="scientific">Proteiniphilum saccharofermentans</name>
    <dbReference type="NCBI Taxonomy" id="1642647"/>
    <lineage>
        <taxon>Bacteria</taxon>
        <taxon>Pseudomonadati</taxon>
        <taxon>Bacteroidota</taxon>
        <taxon>Bacteroidia</taxon>
        <taxon>Bacteroidales</taxon>
        <taxon>Dysgonomonadaceae</taxon>
        <taxon>Proteiniphilum</taxon>
    </lineage>
</organism>
<accession>A0A1R3T5D5</accession>